<evidence type="ECO:0000256" key="3">
    <source>
        <dbReference type="ARBA" id="ARBA00023315"/>
    </source>
</evidence>
<keyword evidence="2 4" id="KW-0808">Transferase</keyword>
<feature type="domain" description="N-acetyltransferase" evidence="5">
    <location>
        <begin position="20"/>
        <end position="169"/>
    </location>
</feature>
<dbReference type="Pfam" id="PF13527">
    <property type="entry name" value="Acetyltransf_9"/>
    <property type="match status" value="1"/>
</dbReference>
<dbReference type="Gene3D" id="3.30.1050.10">
    <property type="entry name" value="SCP2 sterol-binding domain"/>
    <property type="match status" value="1"/>
</dbReference>
<keyword evidence="3 4" id="KW-0012">Acyltransferase</keyword>
<dbReference type="InterPro" id="IPR041380">
    <property type="entry name" value="Acetyltransf_17"/>
</dbReference>
<dbReference type="Pfam" id="PF13530">
    <property type="entry name" value="SCP2_2"/>
    <property type="match status" value="1"/>
</dbReference>
<protein>
    <submittedName>
        <fullName evidence="6">GNAT family N-acetyltransferase</fullName>
        <ecNumber evidence="6">2.3.1.-</ecNumber>
    </submittedName>
</protein>
<dbReference type="Proteomes" id="UP001596087">
    <property type="component" value="Unassembled WGS sequence"/>
</dbReference>
<dbReference type="InterPro" id="IPR051554">
    <property type="entry name" value="Acetyltransferase_Eis"/>
</dbReference>
<dbReference type="InterPro" id="IPR025559">
    <property type="entry name" value="Eis_dom"/>
</dbReference>
<dbReference type="EC" id="2.3.1.-" evidence="6"/>
<comment type="caution">
    <text evidence="6">The sequence shown here is derived from an EMBL/GenBank/DDBJ whole genome shotgun (WGS) entry which is preliminary data.</text>
</comment>
<dbReference type="SUPFAM" id="SSF55718">
    <property type="entry name" value="SCP-like"/>
    <property type="match status" value="1"/>
</dbReference>
<feature type="active site" description="Proton donor" evidence="4">
    <location>
        <position position="144"/>
    </location>
</feature>
<evidence type="ECO:0000313" key="7">
    <source>
        <dbReference type="Proteomes" id="UP001596087"/>
    </source>
</evidence>
<dbReference type="InterPro" id="IPR016181">
    <property type="entry name" value="Acyl_CoA_acyltransferase"/>
</dbReference>
<dbReference type="Pfam" id="PF17668">
    <property type="entry name" value="Acetyltransf_17"/>
    <property type="match status" value="1"/>
</dbReference>
<gene>
    <name evidence="6" type="ORF">ACFPGP_14825</name>
</gene>
<dbReference type="InterPro" id="IPR022902">
    <property type="entry name" value="NAcTrfase_Eis"/>
</dbReference>
<proteinExistence type="inferred from homology"/>
<dbReference type="HAMAP" id="MF_01812">
    <property type="entry name" value="Eis"/>
    <property type="match status" value="1"/>
</dbReference>
<dbReference type="GO" id="GO:0016746">
    <property type="term" value="F:acyltransferase activity"/>
    <property type="evidence" value="ECO:0007669"/>
    <property type="project" value="UniProtKB-KW"/>
</dbReference>
<feature type="active site" description="Proton acceptor; via carboxylate" evidence="4">
    <location>
        <position position="427"/>
    </location>
</feature>
<dbReference type="InterPro" id="IPR000182">
    <property type="entry name" value="GNAT_dom"/>
</dbReference>
<sequence>MTEHPGLTFATVDVDAEEGPEHRRLVAWGEAVSRGFYQQRFDDQRRELWLHHTRADGAVLRGAWPATTGLADPDTPVATYASWAGRINVGGDRLLDVDMISDITVAPTHRRRGLLRRLITDDLRDAAAAGFPLAVLTVSEGTIYGRFGFGPATRLREVEVDVRHRFALHSPPDEGTLELVEPEVAWPSMQQVFARHLETVRGALDRPSFYSMILTGTYDWFEGHPDTKMRAVVHLDRDGRPDGYAVFKHIGWPDDRATLELRDLLALSPDVDLRLWRFVADLDLVHRVRWRRAPAEWPLEWAVTDPRVVTTTKVNDMLWLRVLDVPAALQARPWGADGDVVVEVSDALGHADGRWRVTVRDGAAGVVPSTDEPGVRMTADVLGSLYLGGVGVRTLHDARRLGGSPAAVETFTAMADTGPAPYCTTGF</sequence>
<evidence type="ECO:0000256" key="2">
    <source>
        <dbReference type="ARBA" id="ARBA00022679"/>
    </source>
</evidence>
<accession>A0ABW0BL26</accession>
<evidence type="ECO:0000259" key="5">
    <source>
        <dbReference type="PROSITE" id="PS51186"/>
    </source>
</evidence>
<dbReference type="InterPro" id="IPR036527">
    <property type="entry name" value="SCP2_sterol-bd_dom_sf"/>
</dbReference>
<evidence type="ECO:0000256" key="1">
    <source>
        <dbReference type="ARBA" id="ARBA00009213"/>
    </source>
</evidence>
<dbReference type="PANTHER" id="PTHR37817">
    <property type="entry name" value="N-ACETYLTRANSFERASE EIS"/>
    <property type="match status" value="1"/>
</dbReference>
<reference evidence="7" key="1">
    <citation type="journal article" date="2019" name="Int. J. Syst. Evol. Microbiol.">
        <title>The Global Catalogue of Microorganisms (GCM) 10K type strain sequencing project: providing services to taxonomists for standard genome sequencing and annotation.</title>
        <authorList>
            <consortium name="The Broad Institute Genomics Platform"/>
            <consortium name="The Broad Institute Genome Sequencing Center for Infectious Disease"/>
            <person name="Wu L."/>
            <person name="Ma J."/>
        </authorList>
    </citation>
    <scope>NUCLEOTIDE SEQUENCE [LARGE SCALE GENOMIC DNA]</scope>
    <source>
        <strain evidence="7">DFY41</strain>
    </source>
</reference>
<dbReference type="PROSITE" id="PS51186">
    <property type="entry name" value="GNAT"/>
    <property type="match status" value="1"/>
</dbReference>
<dbReference type="EMBL" id="JBHSKD010000018">
    <property type="protein sequence ID" value="MFC5177955.1"/>
    <property type="molecule type" value="Genomic_DNA"/>
</dbReference>
<keyword evidence="7" id="KW-1185">Reference proteome</keyword>
<dbReference type="Gene3D" id="3.40.630.30">
    <property type="match status" value="2"/>
</dbReference>
<name>A0ABW0BL26_9ACTN</name>
<dbReference type="SUPFAM" id="SSF55729">
    <property type="entry name" value="Acyl-CoA N-acyltransferases (Nat)"/>
    <property type="match status" value="1"/>
</dbReference>
<feature type="binding site" evidence="4">
    <location>
        <begin position="103"/>
        <end position="105"/>
    </location>
    <ligand>
        <name>acetyl-CoA</name>
        <dbReference type="ChEBI" id="CHEBI:57288"/>
    </ligand>
</feature>
<evidence type="ECO:0000313" key="6">
    <source>
        <dbReference type="EMBL" id="MFC5177955.1"/>
    </source>
</evidence>
<dbReference type="RefSeq" id="WP_378591422.1">
    <property type="nucleotide sequence ID" value="NZ_JBHSKD010000018.1"/>
</dbReference>
<organism evidence="6 7">
    <name type="scientific">Nocardioides taihuensis</name>
    <dbReference type="NCBI Taxonomy" id="1835606"/>
    <lineage>
        <taxon>Bacteria</taxon>
        <taxon>Bacillati</taxon>
        <taxon>Actinomycetota</taxon>
        <taxon>Actinomycetes</taxon>
        <taxon>Propionibacteriales</taxon>
        <taxon>Nocardioidaceae</taxon>
        <taxon>Nocardioides</taxon>
    </lineage>
</organism>
<dbReference type="PANTHER" id="PTHR37817:SF1">
    <property type="entry name" value="N-ACETYLTRANSFERASE EIS"/>
    <property type="match status" value="1"/>
</dbReference>
<feature type="binding site" evidence="4">
    <location>
        <begin position="111"/>
        <end position="116"/>
    </location>
    <ligand>
        <name>acetyl-CoA</name>
        <dbReference type="ChEBI" id="CHEBI:57288"/>
    </ligand>
</feature>
<feature type="binding site" evidence="4">
    <location>
        <begin position="139"/>
        <end position="140"/>
    </location>
    <ligand>
        <name>acetyl-CoA</name>
        <dbReference type="ChEBI" id="CHEBI:57288"/>
    </ligand>
</feature>
<comment type="similarity">
    <text evidence="1 4">Belongs to the acetyltransferase Eis family.</text>
</comment>
<evidence type="ECO:0000256" key="4">
    <source>
        <dbReference type="HAMAP-Rule" id="MF_01812"/>
    </source>
</evidence>
<comment type="subunit">
    <text evidence="4">Homohexamer; trimer of dimers.</text>
</comment>